<evidence type="ECO:0000313" key="12">
    <source>
        <dbReference type="EMBL" id="BAI62372.1"/>
    </source>
</evidence>
<evidence type="ECO:0000256" key="9">
    <source>
        <dbReference type="ARBA" id="ARBA00023125"/>
    </source>
</evidence>
<dbReference type="CDD" id="cd16962">
    <property type="entry name" value="RuvC"/>
    <property type="match status" value="1"/>
</dbReference>
<dbReference type="NCBIfam" id="NF000711">
    <property type="entry name" value="PRK00039.2-1"/>
    <property type="match status" value="1"/>
</dbReference>
<dbReference type="GO" id="GO:0006281">
    <property type="term" value="P:DNA repair"/>
    <property type="evidence" value="ECO:0007669"/>
    <property type="project" value="UniProtKB-KW"/>
</dbReference>
<dbReference type="InterPro" id="IPR012337">
    <property type="entry name" value="RNaseH-like_sf"/>
</dbReference>
<protein>
    <submittedName>
        <fullName evidence="12">Crossover junction endodeoxyribonuclease RuvC</fullName>
    </submittedName>
</protein>
<keyword evidence="3" id="KW-0540">Nuclease</keyword>
<dbReference type="GO" id="GO:0046872">
    <property type="term" value="F:metal ion binding"/>
    <property type="evidence" value="ECO:0007669"/>
    <property type="project" value="UniProtKB-KW"/>
</dbReference>
<dbReference type="InterPro" id="IPR036397">
    <property type="entry name" value="RNaseH_sf"/>
</dbReference>
<keyword evidence="9" id="KW-0238">DNA-binding</keyword>
<dbReference type="PATRIC" id="fig|304371.9.peg.2341"/>
<evidence type="ECO:0000256" key="2">
    <source>
        <dbReference type="ARBA" id="ARBA00022490"/>
    </source>
</evidence>
<organism evidence="12 13">
    <name type="scientific">Methanocella paludicola (strain DSM 17711 / JCM 13418 / NBRC 101707 / SANAE)</name>
    <dbReference type="NCBI Taxonomy" id="304371"/>
    <lineage>
        <taxon>Archaea</taxon>
        <taxon>Methanobacteriati</taxon>
        <taxon>Methanobacteriota</taxon>
        <taxon>Stenosarchaea group</taxon>
        <taxon>Methanomicrobia</taxon>
        <taxon>Methanocellales</taxon>
        <taxon>Methanocellaceae</taxon>
        <taxon>Methanocella</taxon>
    </lineage>
</organism>
<accession>D1Z100</accession>
<dbReference type="eggNOG" id="arCOG06910">
    <property type="taxonomic scope" value="Archaea"/>
</dbReference>
<reference evidence="12 13" key="1">
    <citation type="journal article" date="2007" name="Appl. Environ. Microbiol.">
        <title>Isolation of key methanogens for global methane emission from rice paddy fields: a novel isolate affiliated with the clone cluster rice cluster I.</title>
        <authorList>
            <person name="Sakai S."/>
            <person name="Imachi H."/>
            <person name="Sekiguchi Y."/>
            <person name="Ohashi A."/>
            <person name="Harada H."/>
            <person name="Kamagata Y."/>
        </authorList>
    </citation>
    <scope>NUCLEOTIDE SEQUENCE [LARGE SCALE GENOMIC DNA]</scope>
    <source>
        <strain evidence="13">DSM 17711 / JCM 13418 / NBRC 101707 / SANAE</strain>
    </source>
</reference>
<dbReference type="GeneID" id="8682105"/>
<dbReference type="KEGG" id="mpd:MCP_2300"/>
<dbReference type="Pfam" id="PF02075">
    <property type="entry name" value="RuvC"/>
    <property type="match status" value="1"/>
</dbReference>
<evidence type="ECO:0000256" key="4">
    <source>
        <dbReference type="ARBA" id="ARBA00022723"/>
    </source>
</evidence>
<dbReference type="InterPro" id="IPR020563">
    <property type="entry name" value="X-over_junc_endoDNase_Mg_BS"/>
</dbReference>
<reference evidence="12 13" key="2">
    <citation type="journal article" date="2008" name="Int. J. Syst. Evol. Microbiol.">
        <title>Methanocella paludicola gen. nov., sp. nov., a methane-producing archaeon, the first isolate of the lineage 'Rice Cluster I', and proposal of the new archaeal order Methanocellales ord. nov.</title>
        <authorList>
            <person name="Sakai S."/>
            <person name="Imachi H."/>
            <person name="Hanada S."/>
            <person name="Ohashi A."/>
            <person name="Harada H."/>
            <person name="Kamagata Y."/>
        </authorList>
    </citation>
    <scope>NUCLEOTIDE SEQUENCE [LARGE SCALE GENOMIC DNA]</scope>
    <source>
        <strain evidence="13">DSM 17711 / JCM 13418 / NBRC 101707 / SANAE</strain>
    </source>
</reference>
<sequence length="166" mass="18366">MRILGIDPGIALTGFGIVEKEGVRIKAGRYGHISTESGTPVPDRLKILYDDMVNIVQEYRPEVMVVEELFFNKNAKTAIIAAQARGVIILSAVNNGVKVEEYTPLQVKQAVIGYGRASKQQVQFMVKELLRLKEIPKPDDTADALAIAICHANSMDIMKNLDRKSQ</sequence>
<dbReference type="GO" id="GO:0008821">
    <property type="term" value="F:crossover junction DNA endonuclease activity"/>
    <property type="evidence" value="ECO:0007669"/>
    <property type="project" value="InterPro"/>
</dbReference>
<evidence type="ECO:0000256" key="11">
    <source>
        <dbReference type="ARBA" id="ARBA00023204"/>
    </source>
</evidence>
<dbReference type="PRINTS" id="PR00696">
    <property type="entry name" value="RSOLVASERUVC"/>
</dbReference>
<dbReference type="InParanoid" id="D1Z100"/>
<dbReference type="EMBL" id="AP011532">
    <property type="protein sequence ID" value="BAI62372.1"/>
    <property type="molecule type" value="Genomic_DNA"/>
</dbReference>
<keyword evidence="6" id="KW-0227">DNA damage</keyword>
<dbReference type="STRING" id="304371.MCP_2300"/>
<evidence type="ECO:0000256" key="3">
    <source>
        <dbReference type="ARBA" id="ARBA00022722"/>
    </source>
</evidence>
<dbReference type="AlphaFoldDB" id="D1Z100"/>
<keyword evidence="5" id="KW-0255">Endonuclease</keyword>
<keyword evidence="13" id="KW-1185">Reference proteome</keyword>
<keyword evidence="4" id="KW-0479">Metal-binding</keyword>
<reference evidence="13" key="3">
    <citation type="journal article" date="2011" name="PLoS ONE">
        <title>Genome sequence of a mesophilic hydrogenotrophic methanogen Methanocella paludicola, the first cultivated representative of the order Methanocellales.</title>
        <authorList>
            <person name="Sakai S."/>
            <person name="Takaki Y."/>
            <person name="Shimamura S."/>
            <person name="Sekine M."/>
            <person name="Tajima T."/>
            <person name="Kosugi H."/>
            <person name="Ichikawa N."/>
            <person name="Tasumi E."/>
            <person name="Hiraki A.T."/>
            <person name="Shimizu A."/>
            <person name="Kato Y."/>
            <person name="Nishiko R."/>
            <person name="Mori K."/>
            <person name="Fujita N."/>
            <person name="Imachi H."/>
            <person name="Takai K."/>
        </authorList>
    </citation>
    <scope>NUCLEOTIDE SEQUENCE [LARGE SCALE GENOMIC DNA]</scope>
    <source>
        <strain evidence="13">DSM 17711 / JCM 13418 / NBRC 101707 / SANAE</strain>
    </source>
</reference>
<gene>
    <name evidence="12" type="primary">ruvC</name>
    <name evidence="12" type="ordered locus">MCP_2300</name>
</gene>
<keyword evidence="11" id="KW-0234">DNA repair</keyword>
<evidence type="ECO:0000256" key="1">
    <source>
        <dbReference type="ARBA" id="ARBA00009518"/>
    </source>
</evidence>
<keyword evidence="2" id="KW-0963">Cytoplasm</keyword>
<dbReference type="Gene3D" id="3.30.420.10">
    <property type="entry name" value="Ribonuclease H-like superfamily/Ribonuclease H"/>
    <property type="match status" value="1"/>
</dbReference>
<evidence type="ECO:0000256" key="7">
    <source>
        <dbReference type="ARBA" id="ARBA00022801"/>
    </source>
</evidence>
<dbReference type="OrthoDB" id="145593at2157"/>
<evidence type="ECO:0000313" key="13">
    <source>
        <dbReference type="Proteomes" id="UP000001882"/>
    </source>
</evidence>
<dbReference type="NCBIfam" id="TIGR00228">
    <property type="entry name" value="ruvC"/>
    <property type="match status" value="1"/>
</dbReference>
<dbReference type="RefSeq" id="WP_012901046.1">
    <property type="nucleotide sequence ID" value="NC_013665.1"/>
</dbReference>
<dbReference type="SUPFAM" id="SSF53098">
    <property type="entry name" value="Ribonuclease H-like"/>
    <property type="match status" value="1"/>
</dbReference>
<evidence type="ECO:0000256" key="6">
    <source>
        <dbReference type="ARBA" id="ARBA00022763"/>
    </source>
</evidence>
<evidence type="ECO:0000256" key="8">
    <source>
        <dbReference type="ARBA" id="ARBA00022842"/>
    </source>
</evidence>
<dbReference type="HAMAP" id="MF_00034">
    <property type="entry name" value="RuvC"/>
    <property type="match status" value="1"/>
</dbReference>
<dbReference type="Proteomes" id="UP000001882">
    <property type="component" value="Chromosome"/>
</dbReference>
<dbReference type="PANTHER" id="PTHR30194:SF3">
    <property type="entry name" value="CROSSOVER JUNCTION ENDODEOXYRIBONUCLEASE RUVC"/>
    <property type="match status" value="1"/>
</dbReference>
<keyword evidence="10" id="KW-0233">DNA recombination</keyword>
<name>D1Z100_METPS</name>
<evidence type="ECO:0000256" key="10">
    <source>
        <dbReference type="ARBA" id="ARBA00023172"/>
    </source>
</evidence>
<dbReference type="FunFam" id="3.30.420.10:FF:000002">
    <property type="entry name" value="Crossover junction endodeoxyribonuclease RuvC"/>
    <property type="match status" value="1"/>
</dbReference>
<dbReference type="InterPro" id="IPR002176">
    <property type="entry name" value="X-over_junc_endoDNase_RuvC"/>
</dbReference>
<proteinExistence type="inferred from homology"/>
<comment type="similarity">
    <text evidence="1">Belongs to the RuvC family.</text>
</comment>
<keyword evidence="7" id="KW-0378">Hydrolase</keyword>
<dbReference type="PROSITE" id="PS01321">
    <property type="entry name" value="RUVC"/>
    <property type="match status" value="1"/>
</dbReference>
<keyword evidence="8" id="KW-0460">Magnesium</keyword>
<dbReference type="GO" id="GO:0006310">
    <property type="term" value="P:DNA recombination"/>
    <property type="evidence" value="ECO:0007669"/>
    <property type="project" value="UniProtKB-KW"/>
</dbReference>
<evidence type="ECO:0000256" key="5">
    <source>
        <dbReference type="ARBA" id="ARBA00022759"/>
    </source>
</evidence>
<dbReference type="GO" id="GO:0003677">
    <property type="term" value="F:DNA binding"/>
    <property type="evidence" value="ECO:0007669"/>
    <property type="project" value="UniProtKB-KW"/>
</dbReference>
<dbReference type="PANTHER" id="PTHR30194">
    <property type="entry name" value="CROSSOVER JUNCTION ENDODEOXYRIBONUCLEASE RUVC"/>
    <property type="match status" value="1"/>
</dbReference>